<proteinExistence type="inferred from homology"/>
<keyword evidence="5 15" id="KW-0479">Metal-binding</keyword>
<name>A0A1V8S8V2_9PEZI</name>
<dbReference type="NCBIfam" id="TIGR00344">
    <property type="entry name" value="alaS"/>
    <property type="match status" value="1"/>
</dbReference>
<dbReference type="InterPro" id="IPR009000">
    <property type="entry name" value="Transl_B-barrel_sf"/>
</dbReference>
<dbReference type="GO" id="GO:0002161">
    <property type="term" value="F:aminoacyl-tRNA deacylase activity"/>
    <property type="evidence" value="ECO:0007669"/>
    <property type="project" value="TreeGrafter"/>
</dbReference>
<dbReference type="SUPFAM" id="SSF101353">
    <property type="entry name" value="Putative anticodon-binding domain of alanyl-tRNA synthetase (AlaRS)"/>
    <property type="match status" value="1"/>
</dbReference>
<dbReference type="GO" id="GO:0008270">
    <property type="term" value="F:zinc ion binding"/>
    <property type="evidence" value="ECO:0007669"/>
    <property type="project" value="UniProtKB-UniRule"/>
</dbReference>
<comment type="caution">
    <text evidence="17">The sequence shown here is derived from an EMBL/GenBank/DDBJ whole genome shotgun (WGS) entry which is preliminary data.</text>
</comment>
<evidence type="ECO:0000256" key="4">
    <source>
        <dbReference type="ARBA" id="ARBA00022598"/>
    </source>
</evidence>
<dbReference type="Gene3D" id="3.30.980.10">
    <property type="entry name" value="Threonyl-trna Synthetase, Chain A, domain 2"/>
    <property type="match status" value="1"/>
</dbReference>
<dbReference type="AlphaFoldDB" id="A0A1V8S8V2"/>
<evidence type="ECO:0000256" key="9">
    <source>
        <dbReference type="ARBA" id="ARBA00022884"/>
    </source>
</evidence>
<protein>
    <recommendedName>
        <fullName evidence="15">Alanine--tRNA ligase</fullName>
        <ecNumber evidence="15">6.1.1.7</ecNumber>
    </recommendedName>
    <alternativeName>
        <fullName evidence="15">Alanyl-tRNA synthetase</fullName>
        <shortName evidence="15">AlaRS</shortName>
    </alternativeName>
</protein>
<dbReference type="InParanoid" id="A0A1V8S8V2"/>
<dbReference type="InterPro" id="IPR003156">
    <property type="entry name" value="DHHA1_dom"/>
</dbReference>
<dbReference type="Gene3D" id="3.10.310.40">
    <property type="match status" value="1"/>
</dbReference>
<dbReference type="SUPFAM" id="SSF50447">
    <property type="entry name" value="Translation proteins"/>
    <property type="match status" value="1"/>
</dbReference>
<dbReference type="GO" id="GO:0004813">
    <property type="term" value="F:alanine-tRNA ligase activity"/>
    <property type="evidence" value="ECO:0007669"/>
    <property type="project" value="UniProtKB-UniRule"/>
</dbReference>
<dbReference type="EC" id="6.1.1.7" evidence="15"/>
<dbReference type="FunFam" id="2.40.30.130:FF:000004">
    <property type="entry name" value="Alanine--tRNA ligase"/>
    <property type="match status" value="1"/>
</dbReference>
<sequence length="958" mass="106279">MVSQAQDEVQWTAQKVRSTFLEFFEKNGHTIVPSGSVVPLSDPTLLFTNAGMNQFKSIFLGTVDPDSDFAKLKRAVDSQKCIRAGGKHNDLDDVGKDSYHHTFFEMLGNWSFGDYFKKEAIAFSWELLTKVYGLEPDRMYVTYFEGKADVGLEPDLEAKELWKSVGVADDHILPGDMKDNFWEMGDQGPCGPCSEIHYDRIGGRNAAHLVNQDDPNVLEIWNNVFIQYNREPDKSLKPLPSKHVDTGMGFERLVSVLQDKLSNYDTDVFTPLFKAVQDITGAREYSGKFGEDDVDGIDTAYRVVADHVRLLTFAISDGGVPNNVGRGYVVRRVLRRGARYARKYFKTEIGGFFSKLVPTLVNQMGDMFPEIKKKELDVKEILDEEELSFAKTLDRGEVMFEKYAEQCKQRDSKELSGADVWRLYDTYGFPVDLTKLMAEERGLSIDDDAVHEAQEKAREASKGEKKSSAELGKFSVHDINTIENMEDVPKTDDSSKFLRENVSGTVKAIFHGGKFLQSTADAPEGEQLGIVLDKTCFYAEQGGQEFDMGRILIDGEAEIDVQNVQVYAGYVLHTGFMSYGALKTGDNVLCQYDELRRQPIRNNHTGTHILNFALREVLGEDVNQRGSLVAPEKLRFDFSHKAGCTDAELEKIEEISTSYIRQNSEVYSTDVPLATARNIEGVRAVFGETYPDPVRVVSIGVPVEELLEDTTRKEWRSVSVEFCGGTHVKNTSEIKDLVVVEESGIAKGIRRIIAFTGAAAHEVQRIAGEWDEKFTRLEAQAYTPEKEARTKEYQHALNSLEISALAKTKLRDRVSKIVKANMEHQKTAQKAENKALTDAVTAHFTQHPDAKSFVTSHPVSAGSKAIQETLKLVSSKQKDKNVYIVGASADGKVVHGCFVSSDAQAKGADAGKWSTTVAGVVGGKAGGKGATSFGQGTEAEKVDEGVEAARQYLEGLGL</sequence>
<dbReference type="FunFam" id="3.30.930.10:FF:000011">
    <property type="entry name" value="Alanine--tRNA ligase, cytoplasmic"/>
    <property type="match status" value="1"/>
</dbReference>
<dbReference type="PRINTS" id="PR00980">
    <property type="entry name" value="TRNASYNTHALA"/>
</dbReference>
<keyword evidence="7 15" id="KW-0862">Zinc</keyword>
<dbReference type="GO" id="GO:0070143">
    <property type="term" value="P:mitochondrial alanyl-tRNA aminoacylation"/>
    <property type="evidence" value="ECO:0007669"/>
    <property type="project" value="UniProtKB-UniRule"/>
</dbReference>
<feature type="binding site" evidence="15">
    <location>
        <position position="608"/>
    </location>
    <ligand>
        <name>Zn(2+)</name>
        <dbReference type="ChEBI" id="CHEBI:29105"/>
    </ligand>
</feature>
<dbReference type="OrthoDB" id="2423964at2759"/>
<keyword evidence="3 15" id="KW-0820">tRNA-binding</keyword>
<dbReference type="EMBL" id="NAJO01000085">
    <property type="protein sequence ID" value="OQN95605.1"/>
    <property type="molecule type" value="Genomic_DNA"/>
</dbReference>
<feature type="binding site" evidence="15">
    <location>
        <position position="727"/>
    </location>
    <ligand>
        <name>Zn(2+)</name>
        <dbReference type="ChEBI" id="CHEBI:29105"/>
    </ligand>
</feature>
<keyword evidence="12 15" id="KW-0030">Aminoacyl-tRNA synthetase</keyword>
<dbReference type="GO" id="GO:0005739">
    <property type="term" value="C:mitochondrion"/>
    <property type="evidence" value="ECO:0007669"/>
    <property type="project" value="UniProtKB-SubCell"/>
</dbReference>
<evidence type="ECO:0000256" key="2">
    <source>
        <dbReference type="ARBA" id="ARBA00022490"/>
    </source>
</evidence>
<keyword evidence="4 15" id="KW-0436">Ligase</keyword>
<dbReference type="InterPro" id="IPR018164">
    <property type="entry name" value="Ala-tRNA-synth_IIc_N"/>
</dbReference>
<reference evidence="18" key="1">
    <citation type="submission" date="2017-03" db="EMBL/GenBank/DDBJ databases">
        <title>Genomes of endolithic fungi from Antarctica.</title>
        <authorList>
            <person name="Coleine C."/>
            <person name="Masonjones S."/>
            <person name="Stajich J.E."/>
        </authorList>
    </citation>
    <scope>NUCLEOTIDE SEQUENCE [LARGE SCALE GENOMIC DNA]</scope>
    <source>
        <strain evidence="18">CCFEE 5527</strain>
    </source>
</reference>
<keyword evidence="10 15" id="KW-0648">Protein biosynthesis</keyword>
<dbReference type="HAMAP" id="MF_00036_B">
    <property type="entry name" value="Ala_tRNA_synth_B"/>
    <property type="match status" value="1"/>
</dbReference>
<dbReference type="InterPro" id="IPR002318">
    <property type="entry name" value="Ala-tRNA-lgiase_IIc"/>
</dbReference>
<keyword evidence="6 15" id="KW-0547">Nucleotide-binding</keyword>
<dbReference type="InterPro" id="IPR018162">
    <property type="entry name" value="Ala-tRNA-ligase_IIc_anticod-bd"/>
</dbReference>
<evidence type="ECO:0000256" key="3">
    <source>
        <dbReference type="ARBA" id="ARBA00022555"/>
    </source>
</evidence>
<dbReference type="Gene3D" id="3.30.930.10">
    <property type="entry name" value="Bira Bifunctional Protein, Domain 2"/>
    <property type="match status" value="1"/>
</dbReference>
<dbReference type="InterPro" id="IPR018165">
    <property type="entry name" value="Ala-tRNA-synth_IIc_core"/>
</dbReference>
<dbReference type="PROSITE" id="PS50860">
    <property type="entry name" value="AA_TRNA_LIGASE_II_ALA"/>
    <property type="match status" value="1"/>
</dbReference>
<dbReference type="Pfam" id="PF26023">
    <property type="entry name" value="ALA1"/>
    <property type="match status" value="1"/>
</dbReference>
<dbReference type="FunCoup" id="A0A1V8S8V2">
    <property type="interactions" value="1817"/>
</dbReference>
<keyword evidence="2 15" id="KW-0963">Cytoplasm</keyword>
<dbReference type="GO" id="GO:0005524">
    <property type="term" value="F:ATP binding"/>
    <property type="evidence" value="ECO:0007669"/>
    <property type="project" value="UniProtKB-UniRule"/>
</dbReference>
<dbReference type="CDD" id="cd00673">
    <property type="entry name" value="AlaRS_core"/>
    <property type="match status" value="1"/>
</dbReference>
<comment type="catalytic activity">
    <reaction evidence="13 15">
        <text>tRNA(Ala) + L-alanine + ATP = L-alanyl-tRNA(Ala) + AMP + diphosphate</text>
        <dbReference type="Rhea" id="RHEA:12540"/>
        <dbReference type="Rhea" id="RHEA-COMP:9657"/>
        <dbReference type="Rhea" id="RHEA-COMP:9923"/>
        <dbReference type="ChEBI" id="CHEBI:30616"/>
        <dbReference type="ChEBI" id="CHEBI:33019"/>
        <dbReference type="ChEBI" id="CHEBI:57972"/>
        <dbReference type="ChEBI" id="CHEBI:78442"/>
        <dbReference type="ChEBI" id="CHEBI:78497"/>
        <dbReference type="ChEBI" id="CHEBI:456215"/>
        <dbReference type="EC" id="6.1.1.7"/>
    </reaction>
</comment>
<feature type="binding site" evidence="15">
    <location>
        <position position="723"/>
    </location>
    <ligand>
        <name>Zn(2+)</name>
        <dbReference type="ChEBI" id="CHEBI:29105"/>
    </ligand>
</feature>
<dbReference type="InterPro" id="IPR050058">
    <property type="entry name" value="Ala-tRNA_ligase"/>
</dbReference>
<comment type="function">
    <text evidence="14 15">Catalyzes the attachment of alanine to tRNA(Ala) in a two-step reaction: alanine is first activated by ATP to form Ala-AMP and then transferred to the acceptor end of tRNA(Ala). Also edits incorrectly charged tRNA(Ala) via its editing domain.</text>
</comment>
<comment type="cofactor">
    <cofactor evidence="15">
        <name>Zn(2+)</name>
        <dbReference type="ChEBI" id="CHEBI:29105"/>
    </cofactor>
    <text evidence="15">Binds 1 zinc ion per subunit.</text>
</comment>
<evidence type="ECO:0000256" key="10">
    <source>
        <dbReference type="ARBA" id="ARBA00022917"/>
    </source>
</evidence>
<dbReference type="InterPro" id="IPR023033">
    <property type="entry name" value="Ala_tRNA_ligase_euk/bac"/>
</dbReference>
<dbReference type="InterPro" id="IPR012947">
    <property type="entry name" value="tRNA_SAD"/>
</dbReference>
<feature type="binding site" evidence="15">
    <location>
        <position position="604"/>
    </location>
    <ligand>
        <name>Zn(2+)</name>
        <dbReference type="ChEBI" id="CHEBI:29105"/>
    </ligand>
</feature>
<comment type="subunit">
    <text evidence="15">Monomer.</text>
</comment>
<dbReference type="InterPro" id="IPR059090">
    <property type="entry name" value="ALA1_helical"/>
</dbReference>
<dbReference type="InterPro" id="IPR018163">
    <property type="entry name" value="Thr/Ala-tRNA-synth_IIc_edit"/>
</dbReference>
<dbReference type="SUPFAM" id="SSF55681">
    <property type="entry name" value="Class II aaRS and biotin synthetases"/>
    <property type="match status" value="1"/>
</dbReference>
<dbReference type="PANTHER" id="PTHR11777">
    <property type="entry name" value="ALANYL-TRNA SYNTHETASE"/>
    <property type="match status" value="1"/>
</dbReference>
<keyword evidence="11 15" id="KW-0496">Mitochondrion</keyword>
<evidence type="ECO:0000256" key="12">
    <source>
        <dbReference type="ARBA" id="ARBA00023146"/>
    </source>
</evidence>
<evidence type="ECO:0000256" key="11">
    <source>
        <dbReference type="ARBA" id="ARBA00023128"/>
    </source>
</evidence>
<gene>
    <name evidence="15" type="primary">ALA1</name>
    <name evidence="17" type="ORF">B0A48_18310</name>
</gene>
<dbReference type="InterPro" id="IPR045864">
    <property type="entry name" value="aa-tRNA-synth_II/BPL/LPL"/>
</dbReference>
<dbReference type="Pfam" id="PF02272">
    <property type="entry name" value="DHHA1"/>
    <property type="match status" value="1"/>
</dbReference>
<feature type="domain" description="Alanyl-transfer RNA synthetases family profile" evidence="16">
    <location>
        <begin position="11"/>
        <end position="766"/>
    </location>
</feature>
<evidence type="ECO:0000259" key="16">
    <source>
        <dbReference type="PROSITE" id="PS50860"/>
    </source>
</evidence>
<dbReference type="Gene3D" id="2.40.30.130">
    <property type="match status" value="1"/>
</dbReference>
<dbReference type="FunFam" id="3.30.980.10:FF:000004">
    <property type="entry name" value="Alanine--tRNA ligase, cytoplasmic"/>
    <property type="match status" value="1"/>
</dbReference>
<comment type="domain">
    <text evidence="15">Consists of three domains; the N-terminal catalytic domain, the editing domain and the C-terminal C-Ala domain. The editing domain removes incorrectly charged amino acids, while the C-Ala domain, along with tRNA(Ala), serves as a bridge to cooperatively bring together the editing and aminoacylation centers thus stimulating deacylation of misacylated tRNAs.</text>
</comment>
<evidence type="ECO:0000256" key="7">
    <source>
        <dbReference type="ARBA" id="ARBA00022833"/>
    </source>
</evidence>
<keyword evidence="8 15" id="KW-0067">ATP-binding</keyword>
<evidence type="ECO:0000256" key="1">
    <source>
        <dbReference type="ARBA" id="ARBA00008429"/>
    </source>
</evidence>
<dbReference type="SUPFAM" id="SSF55186">
    <property type="entry name" value="ThrRS/AlaRS common domain"/>
    <property type="match status" value="1"/>
</dbReference>
<organism evidence="17 18">
    <name type="scientific">Cryoendolithus antarcticus</name>
    <dbReference type="NCBI Taxonomy" id="1507870"/>
    <lineage>
        <taxon>Eukaryota</taxon>
        <taxon>Fungi</taxon>
        <taxon>Dikarya</taxon>
        <taxon>Ascomycota</taxon>
        <taxon>Pezizomycotina</taxon>
        <taxon>Dothideomycetes</taxon>
        <taxon>Dothideomycetidae</taxon>
        <taxon>Cladosporiales</taxon>
        <taxon>Cladosporiaceae</taxon>
        <taxon>Cryoendolithus</taxon>
    </lineage>
</organism>
<evidence type="ECO:0000256" key="13">
    <source>
        <dbReference type="ARBA" id="ARBA00048300"/>
    </source>
</evidence>
<evidence type="ECO:0000256" key="8">
    <source>
        <dbReference type="ARBA" id="ARBA00022840"/>
    </source>
</evidence>
<dbReference type="Proteomes" id="UP000192596">
    <property type="component" value="Unassembled WGS sequence"/>
</dbReference>
<comment type="similarity">
    <text evidence="1">Belongs to the class-II aminoacyl-tRNA synthetase family. Alax-L subfamily.</text>
</comment>
<evidence type="ECO:0000313" key="18">
    <source>
        <dbReference type="Proteomes" id="UP000192596"/>
    </source>
</evidence>
<dbReference type="PANTHER" id="PTHR11777:SF9">
    <property type="entry name" value="ALANINE--TRNA LIGASE, CYTOPLASMIC"/>
    <property type="match status" value="1"/>
</dbReference>
<keyword evidence="18" id="KW-1185">Reference proteome</keyword>
<evidence type="ECO:0000256" key="15">
    <source>
        <dbReference type="HAMAP-Rule" id="MF_03133"/>
    </source>
</evidence>
<keyword evidence="9 15" id="KW-0694">RNA-binding</keyword>
<evidence type="ECO:0000256" key="14">
    <source>
        <dbReference type="ARBA" id="ARBA00055137"/>
    </source>
</evidence>
<dbReference type="GO" id="GO:0000049">
    <property type="term" value="F:tRNA binding"/>
    <property type="evidence" value="ECO:0007669"/>
    <property type="project" value="UniProtKB-KW"/>
</dbReference>
<evidence type="ECO:0000256" key="6">
    <source>
        <dbReference type="ARBA" id="ARBA00022741"/>
    </source>
</evidence>
<comment type="subcellular location">
    <subcellularLocation>
        <location evidence="15">Mitochondrion</location>
    </subcellularLocation>
    <subcellularLocation>
        <location evidence="15">Cytoplasm</location>
    </subcellularLocation>
</comment>
<evidence type="ECO:0000256" key="5">
    <source>
        <dbReference type="ARBA" id="ARBA00022723"/>
    </source>
</evidence>
<dbReference type="FunFam" id="3.10.310.40:FF:000003">
    <property type="entry name" value="Alanine--tRNA ligase"/>
    <property type="match status" value="1"/>
</dbReference>
<dbReference type="Pfam" id="PF01411">
    <property type="entry name" value="tRNA-synt_2c"/>
    <property type="match status" value="1"/>
</dbReference>
<accession>A0A1V8S8V2</accession>
<dbReference type="STRING" id="1507870.A0A1V8S8V2"/>
<dbReference type="SMART" id="SM00863">
    <property type="entry name" value="tRNA_SAD"/>
    <property type="match status" value="1"/>
</dbReference>
<evidence type="ECO:0000313" key="17">
    <source>
        <dbReference type="EMBL" id="OQN95605.1"/>
    </source>
</evidence>
<dbReference type="Pfam" id="PF07973">
    <property type="entry name" value="tRNA_SAD"/>
    <property type="match status" value="1"/>
</dbReference>